<dbReference type="HOGENOM" id="CLU_2920234_0_0_6"/>
<dbReference type="EMBL" id="CP006736">
    <property type="protein sequence ID" value="AHA65813.1"/>
    <property type="molecule type" value="Genomic_DNA"/>
</dbReference>
<evidence type="ECO:0000313" key="2">
    <source>
        <dbReference type="Proteomes" id="UP000031647"/>
    </source>
</evidence>
<reference evidence="1 2" key="1">
    <citation type="submission" date="2013-09" db="EMBL/GenBank/DDBJ databases">
        <title>Comparative genomics of Sd1617 to representative strains in evaluating its pathogenesis.</title>
        <authorList>
            <person name="Aksomboon Vongsawan A."/>
            <person name="Kapatral V."/>
            <person name="Vaisvil B."/>
            <person name="Serichantalergs O."/>
            <person name="Hale T.L."/>
            <person name="Mason C.J."/>
        </authorList>
    </citation>
    <scope>NUCLEOTIDE SEQUENCE [LARGE SCALE GENOMIC DNA]</scope>
    <source>
        <strain evidence="1 2">1617</strain>
    </source>
</reference>
<evidence type="ECO:0000313" key="1">
    <source>
        <dbReference type="EMBL" id="AHA65813.1"/>
    </source>
</evidence>
<organism evidence="1 2">
    <name type="scientific">Shigella dysenteriae 1617</name>
    <dbReference type="NCBI Taxonomy" id="754093"/>
    <lineage>
        <taxon>Bacteria</taxon>
        <taxon>Pseudomonadati</taxon>
        <taxon>Pseudomonadota</taxon>
        <taxon>Gammaproteobacteria</taxon>
        <taxon>Enterobacterales</taxon>
        <taxon>Enterobacteriaceae</taxon>
        <taxon>Shigella</taxon>
    </lineage>
</organism>
<accession>A0A0A6ZUL9</accession>
<sequence length="61" mass="6916">MITELIVMLRRFVVDCSSIVPKYGSIFPGMVANLLPPFRQSKRFFNARLTGLISVSELKNN</sequence>
<protein>
    <submittedName>
        <fullName evidence="1">Uncharacterized protein</fullName>
    </submittedName>
</protein>
<proteinExistence type="predicted"/>
<dbReference type="AlphaFoldDB" id="A0A0A6ZUL9"/>
<name>A0A0A6ZUL9_SHIDY</name>
<dbReference type="KEGG" id="sdz:Asd1617_02986"/>
<gene>
    <name evidence="1" type="ORF">Asd1617_02986</name>
</gene>
<dbReference type="PATRIC" id="fig|754093.4.peg.2907"/>
<dbReference type="Proteomes" id="UP000031647">
    <property type="component" value="Chromosome"/>
</dbReference>